<organism evidence="3 4">
    <name type="scientific">Vigna mungo</name>
    <name type="common">Black gram</name>
    <name type="synonym">Phaseolus mungo</name>
    <dbReference type="NCBI Taxonomy" id="3915"/>
    <lineage>
        <taxon>Eukaryota</taxon>
        <taxon>Viridiplantae</taxon>
        <taxon>Streptophyta</taxon>
        <taxon>Embryophyta</taxon>
        <taxon>Tracheophyta</taxon>
        <taxon>Spermatophyta</taxon>
        <taxon>Magnoliopsida</taxon>
        <taxon>eudicotyledons</taxon>
        <taxon>Gunneridae</taxon>
        <taxon>Pentapetalae</taxon>
        <taxon>rosids</taxon>
        <taxon>fabids</taxon>
        <taxon>Fabales</taxon>
        <taxon>Fabaceae</taxon>
        <taxon>Papilionoideae</taxon>
        <taxon>50 kb inversion clade</taxon>
        <taxon>NPAAA clade</taxon>
        <taxon>indigoferoid/millettioid clade</taxon>
        <taxon>Phaseoleae</taxon>
        <taxon>Vigna</taxon>
    </lineage>
</organism>
<keyword evidence="4" id="KW-1185">Reference proteome</keyword>
<dbReference type="PANTHER" id="PTHR27006">
    <property type="entry name" value="PROMASTIGOTE SURFACE ANTIGEN PROTEIN PSA"/>
    <property type="match status" value="1"/>
</dbReference>
<feature type="region of interest" description="Disordered" evidence="1">
    <location>
        <begin position="132"/>
        <end position="157"/>
    </location>
</feature>
<dbReference type="AlphaFoldDB" id="A0AAQ3RUS8"/>
<dbReference type="Proteomes" id="UP001374535">
    <property type="component" value="Chromosome 6"/>
</dbReference>
<dbReference type="EMBL" id="CP144695">
    <property type="protein sequence ID" value="WVZ05269.1"/>
    <property type="molecule type" value="Genomic_DNA"/>
</dbReference>
<reference evidence="3 4" key="1">
    <citation type="journal article" date="2023" name="Life. Sci Alliance">
        <title>Evolutionary insights into 3D genome organization and epigenetic landscape of Vigna mungo.</title>
        <authorList>
            <person name="Junaid A."/>
            <person name="Singh B."/>
            <person name="Bhatia S."/>
        </authorList>
    </citation>
    <scope>NUCLEOTIDE SEQUENCE [LARGE SCALE GENOMIC DNA]</scope>
    <source>
        <strain evidence="3">Urdbean</strain>
    </source>
</reference>
<gene>
    <name evidence="3" type="ORF">V8G54_018615</name>
</gene>
<dbReference type="PANTHER" id="PTHR27006:SF606">
    <property type="entry name" value="INTERLEUKIN-1 RECEPTOR-ASSOCIATED KINASE 4"/>
    <property type="match status" value="1"/>
</dbReference>
<accession>A0AAQ3RUS8</accession>
<dbReference type="Gene3D" id="1.10.510.10">
    <property type="entry name" value="Transferase(Phosphotransferase) domain 1"/>
    <property type="match status" value="1"/>
</dbReference>
<dbReference type="PROSITE" id="PS50011">
    <property type="entry name" value="PROTEIN_KINASE_DOM"/>
    <property type="match status" value="1"/>
</dbReference>
<evidence type="ECO:0000256" key="1">
    <source>
        <dbReference type="SAM" id="MobiDB-lite"/>
    </source>
</evidence>
<protein>
    <recommendedName>
        <fullName evidence="2">Protein kinase domain-containing protein</fullName>
    </recommendedName>
</protein>
<feature type="domain" description="Protein kinase" evidence="2">
    <location>
        <begin position="1"/>
        <end position="110"/>
    </location>
</feature>
<proteinExistence type="predicted"/>
<dbReference type="GO" id="GO:0005524">
    <property type="term" value="F:ATP binding"/>
    <property type="evidence" value="ECO:0007669"/>
    <property type="project" value="InterPro"/>
</dbReference>
<dbReference type="GO" id="GO:0004672">
    <property type="term" value="F:protein kinase activity"/>
    <property type="evidence" value="ECO:0007669"/>
    <property type="project" value="InterPro"/>
</dbReference>
<evidence type="ECO:0000259" key="2">
    <source>
        <dbReference type="PROSITE" id="PS50011"/>
    </source>
</evidence>
<dbReference type="Pfam" id="PF07714">
    <property type="entry name" value="PK_Tyr_Ser-Thr"/>
    <property type="match status" value="1"/>
</dbReference>
<evidence type="ECO:0000313" key="4">
    <source>
        <dbReference type="Proteomes" id="UP001374535"/>
    </source>
</evidence>
<name>A0AAQ3RUS8_VIGMU</name>
<sequence length="157" mass="17774">MSPEYAMFGHFSEKSDVYSFGVMILEIISGKKNISSHESHCVADGLLKFVWRHWRDGTTLNTLDPKLEENYSNVEVTRCIQIGLLCVQENPDVRPTMVTIVSYLSSHSIELPSPKEPIFFLNHRMNPIVAHESSSGQDVNSIPSSINDISQSEFYPR</sequence>
<dbReference type="InterPro" id="IPR001245">
    <property type="entry name" value="Ser-Thr/Tyr_kinase_cat_dom"/>
</dbReference>
<dbReference type="SUPFAM" id="SSF56112">
    <property type="entry name" value="Protein kinase-like (PK-like)"/>
    <property type="match status" value="1"/>
</dbReference>
<dbReference type="InterPro" id="IPR000719">
    <property type="entry name" value="Prot_kinase_dom"/>
</dbReference>
<evidence type="ECO:0000313" key="3">
    <source>
        <dbReference type="EMBL" id="WVZ05269.1"/>
    </source>
</evidence>
<dbReference type="InterPro" id="IPR011009">
    <property type="entry name" value="Kinase-like_dom_sf"/>
</dbReference>